<feature type="region of interest" description="Disordered" evidence="2">
    <location>
        <begin position="1"/>
        <end position="77"/>
    </location>
</feature>
<evidence type="ECO:0000256" key="1">
    <source>
        <dbReference type="PROSITE-ProRule" id="PRU00176"/>
    </source>
</evidence>
<feature type="domain" description="RRM" evidence="3">
    <location>
        <begin position="95"/>
        <end position="185"/>
    </location>
</feature>
<dbReference type="InterPro" id="IPR012677">
    <property type="entry name" value="Nucleotide-bd_a/b_plait_sf"/>
</dbReference>
<comment type="caution">
    <text evidence="4">The sequence shown here is derived from an EMBL/GenBank/DDBJ whole genome shotgun (WGS) entry which is preliminary data.</text>
</comment>
<sequence>MPSLIMGTGPRTPKPPTSTSDNVVPLPPKKPTKRRGKCKRVQQQVQNLRRSARLIDRSSKTRAVEAAKKKDDKKRQVAQPLLRHWQPPAIPPPRCHIFIGNLESSITLDLLESFFRPCGRIRKTIIRCSRGHALNGITIPDSIRSPRDRLYASMVFYDFASVTRALQLNRAILGGAQLVVAIVSISPADMPDVADIARPPPLNNAVTAKAPPKKVGWGRLFQLTTKSPSREDTVRDLTDPKNDKIRIFGYSFDKCIL</sequence>
<keyword evidence="1" id="KW-0694">RNA-binding</keyword>
<evidence type="ECO:0000313" key="4">
    <source>
        <dbReference type="EMBL" id="KAF5327382.1"/>
    </source>
</evidence>
<protein>
    <recommendedName>
        <fullName evidence="3">RRM domain-containing protein</fullName>
    </recommendedName>
</protein>
<dbReference type="AlphaFoldDB" id="A0A8H5BS76"/>
<evidence type="ECO:0000256" key="2">
    <source>
        <dbReference type="SAM" id="MobiDB-lite"/>
    </source>
</evidence>
<keyword evidence="5" id="KW-1185">Reference proteome</keyword>
<dbReference type="OrthoDB" id="4726at2759"/>
<evidence type="ECO:0000313" key="5">
    <source>
        <dbReference type="Proteomes" id="UP000567179"/>
    </source>
</evidence>
<dbReference type="Proteomes" id="UP000567179">
    <property type="component" value="Unassembled WGS sequence"/>
</dbReference>
<accession>A0A8H5BS76</accession>
<dbReference type="PROSITE" id="PS50102">
    <property type="entry name" value="RRM"/>
    <property type="match status" value="1"/>
</dbReference>
<dbReference type="InterPro" id="IPR000504">
    <property type="entry name" value="RRM_dom"/>
</dbReference>
<dbReference type="GO" id="GO:0003723">
    <property type="term" value="F:RNA binding"/>
    <property type="evidence" value="ECO:0007669"/>
    <property type="project" value="UniProtKB-UniRule"/>
</dbReference>
<dbReference type="Pfam" id="PF00076">
    <property type="entry name" value="RRM_1"/>
    <property type="match status" value="1"/>
</dbReference>
<dbReference type="InterPro" id="IPR035979">
    <property type="entry name" value="RBD_domain_sf"/>
</dbReference>
<dbReference type="EMBL" id="JAACJJ010000014">
    <property type="protein sequence ID" value="KAF5327382.1"/>
    <property type="molecule type" value="Genomic_DNA"/>
</dbReference>
<reference evidence="4 5" key="1">
    <citation type="journal article" date="2020" name="ISME J.">
        <title>Uncovering the hidden diversity of litter-decomposition mechanisms in mushroom-forming fungi.</title>
        <authorList>
            <person name="Floudas D."/>
            <person name="Bentzer J."/>
            <person name="Ahren D."/>
            <person name="Johansson T."/>
            <person name="Persson P."/>
            <person name="Tunlid A."/>
        </authorList>
    </citation>
    <scope>NUCLEOTIDE SEQUENCE [LARGE SCALE GENOMIC DNA]</scope>
    <source>
        <strain evidence="4 5">CBS 101986</strain>
    </source>
</reference>
<proteinExistence type="predicted"/>
<feature type="compositionally biased region" description="Basic residues" evidence="2">
    <location>
        <begin position="30"/>
        <end position="40"/>
    </location>
</feature>
<organism evidence="4 5">
    <name type="scientific">Psilocybe cf. subviscida</name>
    <dbReference type="NCBI Taxonomy" id="2480587"/>
    <lineage>
        <taxon>Eukaryota</taxon>
        <taxon>Fungi</taxon>
        <taxon>Dikarya</taxon>
        <taxon>Basidiomycota</taxon>
        <taxon>Agaricomycotina</taxon>
        <taxon>Agaricomycetes</taxon>
        <taxon>Agaricomycetidae</taxon>
        <taxon>Agaricales</taxon>
        <taxon>Agaricineae</taxon>
        <taxon>Strophariaceae</taxon>
        <taxon>Psilocybe</taxon>
    </lineage>
</organism>
<gene>
    <name evidence="4" type="ORF">D9619_003898</name>
</gene>
<dbReference type="Gene3D" id="3.30.70.330">
    <property type="match status" value="1"/>
</dbReference>
<dbReference type="SUPFAM" id="SSF54928">
    <property type="entry name" value="RNA-binding domain, RBD"/>
    <property type="match status" value="1"/>
</dbReference>
<evidence type="ECO:0000259" key="3">
    <source>
        <dbReference type="PROSITE" id="PS50102"/>
    </source>
</evidence>
<feature type="compositionally biased region" description="Basic and acidic residues" evidence="2">
    <location>
        <begin position="53"/>
        <end position="75"/>
    </location>
</feature>
<name>A0A8H5BS76_9AGAR</name>